<dbReference type="OrthoDB" id="2214at2759"/>
<evidence type="ECO:0000256" key="2">
    <source>
        <dbReference type="ARBA" id="ARBA00005634"/>
    </source>
</evidence>
<dbReference type="PANTHER" id="PTHR12147">
    <property type="entry name" value="METALLOPEPTIDASE M28 FAMILY MEMBER"/>
    <property type="match status" value="1"/>
</dbReference>
<protein>
    <recommendedName>
        <fullName evidence="3">Peptidase M28 domain-containing protein</fullName>
    </recommendedName>
</protein>
<feature type="domain" description="Peptidase M28" evidence="3">
    <location>
        <begin position="43"/>
        <end position="99"/>
    </location>
</feature>
<comment type="cofactor">
    <cofactor evidence="1">
        <name>Zn(2+)</name>
        <dbReference type="ChEBI" id="CHEBI:29105"/>
    </cofactor>
</comment>
<dbReference type="GO" id="GO:0008235">
    <property type="term" value="F:metalloexopeptidase activity"/>
    <property type="evidence" value="ECO:0007669"/>
    <property type="project" value="InterPro"/>
</dbReference>
<evidence type="ECO:0000313" key="5">
    <source>
        <dbReference type="Proteomes" id="UP000053660"/>
    </source>
</evidence>
<dbReference type="InterPro" id="IPR007484">
    <property type="entry name" value="Peptidase_M28"/>
</dbReference>
<organism evidence="4 5">
    <name type="scientific">Oesophagostomum dentatum</name>
    <name type="common">Nodular worm</name>
    <dbReference type="NCBI Taxonomy" id="61180"/>
    <lineage>
        <taxon>Eukaryota</taxon>
        <taxon>Metazoa</taxon>
        <taxon>Ecdysozoa</taxon>
        <taxon>Nematoda</taxon>
        <taxon>Chromadorea</taxon>
        <taxon>Rhabditida</taxon>
        <taxon>Rhabditina</taxon>
        <taxon>Rhabditomorpha</taxon>
        <taxon>Strongyloidea</taxon>
        <taxon>Strongylidae</taxon>
        <taxon>Oesophagostomum</taxon>
    </lineage>
</organism>
<sequence>MAIRRALDGAGLQTTSHAFIPDEEEELGVNLFTIQRGPHYDPPDDNVVVVCANYDTEEDSPGVDDNGSGVAAVLEIARAMATLDQMYKRNNTIIYALFDMKHKIFPTAARELSEHNHMGDFIQLIARVNTDDTVLQQYHTTVITQSFQVIYNPFQFSHCFLPYY</sequence>
<evidence type="ECO:0000259" key="3">
    <source>
        <dbReference type="Pfam" id="PF04389"/>
    </source>
</evidence>
<comment type="similarity">
    <text evidence="2">Belongs to the peptidase M28 family. M28B subfamily.</text>
</comment>
<dbReference type="PANTHER" id="PTHR12147:SF26">
    <property type="entry name" value="PEPTIDASE M28 DOMAIN-CONTAINING PROTEIN"/>
    <property type="match status" value="1"/>
</dbReference>
<proteinExistence type="inferred from homology"/>
<dbReference type="Pfam" id="PF04389">
    <property type="entry name" value="Peptidase_M28"/>
    <property type="match status" value="1"/>
</dbReference>
<dbReference type="SUPFAM" id="SSF53187">
    <property type="entry name" value="Zn-dependent exopeptidases"/>
    <property type="match status" value="1"/>
</dbReference>
<dbReference type="Gene3D" id="3.40.630.10">
    <property type="entry name" value="Zn peptidases"/>
    <property type="match status" value="1"/>
</dbReference>
<name>A0A0B1SXU3_OESDE</name>
<dbReference type="InterPro" id="IPR045175">
    <property type="entry name" value="M28_fam"/>
</dbReference>
<evidence type="ECO:0000256" key="1">
    <source>
        <dbReference type="ARBA" id="ARBA00001947"/>
    </source>
</evidence>
<dbReference type="GO" id="GO:0006508">
    <property type="term" value="P:proteolysis"/>
    <property type="evidence" value="ECO:0007669"/>
    <property type="project" value="InterPro"/>
</dbReference>
<dbReference type="Proteomes" id="UP000053660">
    <property type="component" value="Unassembled WGS sequence"/>
</dbReference>
<accession>A0A0B1SXU3</accession>
<dbReference type="AlphaFoldDB" id="A0A0B1SXU3"/>
<reference evidence="4 5" key="1">
    <citation type="submission" date="2014-03" db="EMBL/GenBank/DDBJ databases">
        <title>Draft genome of the hookworm Oesophagostomum dentatum.</title>
        <authorList>
            <person name="Mitreva M."/>
        </authorList>
    </citation>
    <scope>NUCLEOTIDE SEQUENCE [LARGE SCALE GENOMIC DNA]</scope>
    <source>
        <strain evidence="4 5">OD-Hann</strain>
    </source>
</reference>
<gene>
    <name evidence="4" type="ORF">OESDEN_10373</name>
</gene>
<dbReference type="EMBL" id="KN553761">
    <property type="protein sequence ID" value="KHJ89794.1"/>
    <property type="molecule type" value="Genomic_DNA"/>
</dbReference>
<evidence type="ECO:0000313" key="4">
    <source>
        <dbReference type="EMBL" id="KHJ89794.1"/>
    </source>
</evidence>
<keyword evidence="5" id="KW-1185">Reference proteome</keyword>